<organism evidence="1 2">
    <name type="scientific">Candidatus Entotheonella gemina</name>
    <dbReference type="NCBI Taxonomy" id="1429439"/>
    <lineage>
        <taxon>Bacteria</taxon>
        <taxon>Pseudomonadati</taxon>
        <taxon>Nitrospinota/Tectimicrobiota group</taxon>
        <taxon>Candidatus Tectimicrobiota</taxon>
        <taxon>Candidatus Entotheonellia</taxon>
        <taxon>Candidatus Entotheonellales</taxon>
        <taxon>Candidatus Entotheonellaceae</taxon>
        <taxon>Candidatus Entotheonella</taxon>
    </lineage>
</organism>
<proteinExistence type="predicted"/>
<accession>W4M9D5</accession>
<protein>
    <recommendedName>
        <fullName evidence="3">PIN domain-containing protein</fullName>
    </recommendedName>
</protein>
<comment type="caution">
    <text evidence="1">The sequence shown here is derived from an EMBL/GenBank/DDBJ whole genome shotgun (WGS) entry which is preliminary data.</text>
</comment>
<gene>
    <name evidence="1" type="ORF">ETSY2_18310</name>
</gene>
<dbReference type="AlphaFoldDB" id="W4M9D5"/>
<evidence type="ECO:0008006" key="3">
    <source>
        <dbReference type="Google" id="ProtNLM"/>
    </source>
</evidence>
<keyword evidence="2" id="KW-1185">Reference proteome</keyword>
<evidence type="ECO:0000313" key="1">
    <source>
        <dbReference type="EMBL" id="ETX06242.1"/>
    </source>
</evidence>
<sequence length="66" mass="7121">MLTAIPDGIVCYLDATIFYYHLVDTPVLADDCSDLLKRIELGSVHGVTSTVSIAEATHKVMLADVV</sequence>
<name>W4M9D5_9BACT</name>
<dbReference type="EMBL" id="AZHX01000751">
    <property type="protein sequence ID" value="ETX06242.1"/>
    <property type="molecule type" value="Genomic_DNA"/>
</dbReference>
<reference evidence="1 2" key="1">
    <citation type="journal article" date="2014" name="Nature">
        <title>An environmental bacterial taxon with a large and distinct metabolic repertoire.</title>
        <authorList>
            <person name="Wilson M.C."/>
            <person name="Mori T."/>
            <person name="Ruckert C."/>
            <person name="Uria A.R."/>
            <person name="Helf M.J."/>
            <person name="Takada K."/>
            <person name="Gernert C."/>
            <person name="Steffens U.A."/>
            <person name="Heycke N."/>
            <person name="Schmitt S."/>
            <person name="Rinke C."/>
            <person name="Helfrich E.J."/>
            <person name="Brachmann A.O."/>
            <person name="Gurgui C."/>
            <person name="Wakimoto T."/>
            <person name="Kracht M."/>
            <person name="Crusemann M."/>
            <person name="Hentschel U."/>
            <person name="Abe I."/>
            <person name="Matsunaga S."/>
            <person name="Kalinowski J."/>
            <person name="Takeyama H."/>
            <person name="Piel J."/>
        </authorList>
    </citation>
    <scope>NUCLEOTIDE SEQUENCE [LARGE SCALE GENOMIC DNA]</scope>
    <source>
        <strain evidence="2">TSY2</strain>
    </source>
</reference>
<evidence type="ECO:0000313" key="2">
    <source>
        <dbReference type="Proteomes" id="UP000019140"/>
    </source>
</evidence>
<dbReference type="Proteomes" id="UP000019140">
    <property type="component" value="Unassembled WGS sequence"/>
</dbReference>
<dbReference type="HOGENOM" id="CLU_2823049_0_0_7"/>